<dbReference type="SUPFAM" id="SSF69318">
    <property type="entry name" value="Integrin alpha N-terminal domain"/>
    <property type="match status" value="1"/>
</dbReference>
<dbReference type="STRING" id="403935.SAMN05216481_109134"/>
<feature type="region of interest" description="Disordered" evidence="1">
    <location>
        <begin position="39"/>
        <end position="83"/>
    </location>
</feature>
<evidence type="ECO:0000313" key="2">
    <source>
        <dbReference type="EMBL" id="SEQ51972.1"/>
    </source>
</evidence>
<protein>
    <recommendedName>
        <fullName evidence="4">Repeat domain-containing protein</fullName>
    </recommendedName>
</protein>
<dbReference type="RefSeq" id="WP_093660580.1">
    <property type="nucleotide sequence ID" value="NZ_FOET01000009.1"/>
</dbReference>
<gene>
    <name evidence="2" type="ORF">SAMN05216481_109134</name>
</gene>
<keyword evidence="3" id="KW-1185">Reference proteome</keyword>
<dbReference type="NCBIfam" id="NF033679">
    <property type="entry name" value="DNRLRE_dom"/>
    <property type="match status" value="1"/>
</dbReference>
<evidence type="ECO:0008006" key="4">
    <source>
        <dbReference type="Google" id="ProtNLM"/>
    </source>
</evidence>
<feature type="region of interest" description="Disordered" evidence="1">
    <location>
        <begin position="135"/>
        <end position="163"/>
    </location>
</feature>
<feature type="compositionally biased region" description="Low complexity" evidence="1">
    <location>
        <begin position="49"/>
        <end position="60"/>
    </location>
</feature>
<dbReference type="Proteomes" id="UP000199055">
    <property type="component" value="Unassembled WGS sequence"/>
</dbReference>
<proteinExistence type="predicted"/>
<name>A0A1H9GPC9_9ACTN</name>
<dbReference type="AlphaFoldDB" id="A0A1H9GPC9"/>
<dbReference type="InterPro" id="IPR028994">
    <property type="entry name" value="Integrin_alpha_N"/>
</dbReference>
<reference evidence="2 3" key="1">
    <citation type="submission" date="2016-10" db="EMBL/GenBank/DDBJ databases">
        <authorList>
            <person name="de Groot N.N."/>
        </authorList>
    </citation>
    <scope>NUCLEOTIDE SEQUENCE [LARGE SCALE GENOMIC DNA]</scope>
    <source>
        <strain evidence="2 3">CGMCC 4.3519</strain>
    </source>
</reference>
<sequence length="1068" mass="113685">MTAPRLLSPFVRTRTRLACTLGLLLAALTASLLPWWQWPPGDGDRPPGDRAAGARPAATGPRDEAAAAAEARRSRKPVLVDTATTATSRTWALPGGGLRSQFHALPQRAKNEEGRWAAIDTGLERTDDAPGALGISPANAPFPVRFSNGTAGGERGGDRGERSYARSPLTARADGTPADAPAGETVLAETEIDGHTIAYTWPGPLPEPVLDGPRALYPEVLPGVDLLLVAREEGGFGQLLVVKDRKAAGQKALETLTYGLRSKTAVFRHDETTGGVRVLDRDGKEVGSVPTPFAWDSSGRDPEAPDAPLHTSTATPADVLRLSGLSGVEPGARQAPLPTGLDGDGTGSARLHLDAAAAGLLTDEDVRFPLFLDPTLESGRTAWTTAYKPYPNTSFYNGTNFSSGTSDARVGHEDDTNGTARSFWRMGYSSSLKGAEITDADFKVLNNHSWSCTARQFELWMTGAISSGTTWNKQPSWTALQDKKSFAHGWSSSCADEYVSFDVTNAAQRGADGGWSSITLGMRATSESDTQTWRKFRAASATLEVDYNRKPTEPKYGKTSPGGDCVPGPGGGRKVGKTNLVLSATATDPDGNLRGLRFRFWKTGGTVPSGTLVTSLSSGKGSVTIPSTSLEDKATYSWDVRAEDSAGAVSTFFPPGTEPCRVTIDGTAPPAPEVSSDDFPEVTPDGATWAKVKFGQVGSITFTSTPDTVKFKYAFEGLQPLYVNAVSGTATVNDLRPRHAGPTYLHVYAYDAYGNPSERTDYAFYVPPKDAADGPGDTGGDGMPDLLIIDANGNLRTLPSDEGGELYGSLASSYTTGGKLNPPGHWYDPAAPEERRAALITKHSDAYPGDGTTDLFARTPDGGFWLYPGDGYGSFNVDKRMRILLPSNAPDPATWTQIKAVGDVTGDKLPDLFLRAGTAFWALTGYTGASFQEATLMNGSAWARRDVVNVADVDLDGTPDLLWRNLDNGNMYIRHGKPGTGTGGVDLHSLKLAANSRDGDVNYGTGWAETNIPVVIGIPDVSGDRIPDMWAVYGSDGKTRIYYPSKTNTNDAVKMVLSVDWRDIKSFG</sequence>
<feature type="region of interest" description="Disordered" evidence="1">
    <location>
        <begin position="549"/>
        <end position="570"/>
    </location>
</feature>
<evidence type="ECO:0000313" key="3">
    <source>
        <dbReference type="Proteomes" id="UP000199055"/>
    </source>
</evidence>
<evidence type="ECO:0000256" key="1">
    <source>
        <dbReference type="SAM" id="MobiDB-lite"/>
    </source>
</evidence>
<feature type="region of interest" description="Disordered" evidence="1">
    <location>
        <begin position="291"/>
        <end position="316"/>
    </location>
</feature>
<organism evidence="2 3">
    <name type="scientific">Streptomyces radiopugnans</name>
    <dbReference type="NCBI Taxonomy" id="403935"/>
    <lineage>
        <taxon>Bacteria</taxon>
        <taxon>Bacillati</taxon>
        <taxon>Actinomycetota</taxon>
        <taxon>Actinomycetes</taxon>
        <taxon>Kitasatosporales</taxon>
        <taxon>Streptomycetaceae</taxon>
        <taxon>Streptomyces</taxon>
    </lineage>
</organism>
<dbReference type="EMBL" id="FOET01000009">
    <property type="protein sequence ID" value="SEQ51972.1"/>
    <property type="molecule type" value="Genomic_DNA"/>
</dbReference>
<accession>A0A1H9GPC9</accession>